<dbReference type="GO" id="GO:0016705">
    <property type="term" value="F:oxidoreductase activity, acting on paired donors, with incorporation or reduction of molecular oxygen"/>
    <property type="evidence" value="ECO:0007669"/>
    <property type="project" value="InterPro"/>
</dbReference>
<dbReference type="AlphaFoldDB" id="A0A1H7JID4"/>
<sequence length="342" mass="36033">MKLGVNLSYLDAVEVAREAERFGYDVAVVPEGFRADGATVLGAVAAATTRIGLASGVFQIPGRTPAMTALTASTLDLVSKGRFRLGLGVSNPDISEGWHGVPFRRPLGRTREYVDVVRRTLAREPVTHNGAHYRLPPEGCTAAPLRLYSEPVAEPIPIYLAAVAPGALELAGEIADGWLGAFSPPDELPKTIESLRAGRLRAGLPLDGFEVLCGIPMALGADVEAAAMPIRGYLSHFLGMGGRSRNVYLSLFERMGYGSETGTVHERMAAGDPHAAAAAVPAGLVDRISLLGTPDRIAARMRAYAEQGITTLVISPFGGTTAERVQILRTAATALRRAGLAA</sequence>
<dbReference type="InterPro" id="IPR011251">
    <property type="entry name" value="Luciferase-like_dom"/>
</dbReference>
<dbReference type="EMBL" id="FOBF01000002">
    <property type="protein sequence ID" value="SEK74361.1"/>
    <property type="molecule type" value="Genomic_DNA"/>
</dbReference>
<reference evidence="3 4" key="1">
    <citation type="submission" date="2016-10" db="EMBL/GenBank/DDBJ databases">
        <authorList>
            <person name="de Groot N.N."/>
        </authorList>
    </citation>
    <scope>NUCLEOTIDE SEQUENCE [LARGE SCALE GENOMIC DNA]</scope>
    <source>
        <strain evidence="3 4">DSM 43357</strain>
    </source>
</reference>
<dbReference type="InterPro" id="IPR036661">
    <property type="entry name" value="Luciferase-like_sf"/>
</dbReference>
<dbReference type="STRING" id="46177.SAMN05660976_01134"/>
<proteinExistence type="predicted"/>
<feature type="domain" description="Luciferase-like" evidence="2">
    <location>
        <begin position="10"/>
        <end position="310"/>
    </location>
</feature>
<keyword evidence="4" id="KW-1185">Reference proteome</keyword>
<protein>
    <submittedName>
        <fullName evidence="3">Probable F420-dependent oxidoreductase, Rv3520c family</fullName>
    </submittedName>
</protein>
<evidence type="ECO:0000313" key="3">
    <source>
        <dbReference type="EMBL" id="SEK74361.1"/>
    </source>
</evidence>
<name>A0A1H7JID4_9ACTN</name>
<organism evidence="3 4">
    <name type="scientific">Nonomuraea pusilla</name>
    <dbReference type="NCBI Taxonomy" id="46177"/>
    <lineage>
        <taxon>Bacteria</taxon>
        <taxon>Bacillati</taxon>
        <taxon>Actinomycetota</taxon>
        <taxon>Actinomycetes</taxon>
        <taxon>Streptosporangiales</taxon>
        <taxon>Streptosporangiaceae</taxon>
        <taxon>Nonomuraea</taxon>
    </lineage>
</organism>
<keyword evidence="1" id="KW-0560">Oxidoreductase</keyword>
<dbReference type="Proteomes" id="UP000198953">
    <property type="component" value="Unassembled WGS sequence"/>
</dbReference>
<dbReference type="OrthoDB" id="3457164at2"/>
<evidence type="ECO:0000259" key="2">
    <source>
        <dbReference type="Pfam" id="PF00296"/>
    </source>
</evidence>
<evidence type="ECO:0000313" key="4">
    <source>
        <dbReference type="Proteomes" id="UP000198953"/>
    </source>
</evidence>
<dbReference type="PANTHER" id="PTHR43244">
    <property type="match status" value="1"/>
</dbReference>
<dbReference type="PANTHER" id="PTHR43244:SF1">
    <property type="entry name" value="5,10-METHYLENETETRAHYDROMETHANOPTERIN REDUCTASE"/>
    <property type="match status" value="1"/>
</dbReference>
<dbReference type="Gene3D" id="3.20.20.30">
    <property type="entry name" value="Luciferase-like domain"/>
    <property type="match status" value="1"/>
</dbReference>
<dbReference type="RefSeq" id="WP_055501927.1">
    <property type="nucleotide sequence ID" value="NZ_BBZG01000001.1"/>
</dbReference>
<evidence type="ECO:0000256" key="1">
    <source>
        <dbReference type="ARBA" id="ARBA00023002"/>
    </source>
</evidence>
<dbReference type="Pfam" id="PF00296">
    <property type="entry name" value="Bac_luciferase"/>
    <property type="match status" value="1"/>
</dbReference>
<dbReference type="InterPro" id="IPR050564">
    <property type="entry name" value="F420-G6PD/mer"/>
</dbReference>
<gene>
    <name evidence="3" type="ORF">SAMN05660976_01134</name>
</gene>
<dbReference type="CDD" id="cd01097">
    <property type="entry name" value="Tetrahydromethanopterin_reductase"/>
    <property type="match status" value="1"/>
</dbReference>
<dbReference type="SUPFAM" id="SSF51679">
    <property type="entry name" value="Bacterial luciferase-like"/>
    <property type="match status" value="1"/>
</dbReference>
<accession>A0A1H7JID4</accession>